<dbReference type="Proteomes" id="UP000006729">
    <property type="component" value="Chromosome 6"/>
</dbReference>
<dbReference type="EMBL" id="CM009295">
    <property type="protein sequence ID" value="KAI9391957.1"/>
    <property type="molecule type" value="Genomic_DNA"/>
</dbReference>
<evidence type="ECO:0000313" key="2">
    <source>
        <dbReference type="Proteomes" id="UP000006729"/>
    </source>
</evidence>
<sequence length="152" mass="16832">MHAELNNRPGEKRRSCSDVEGVLAGLSVFVCSSSFPFVICLRRSPAFSSVFVPFSLLVLAFLSSLLFCRSGAETGKGDGTAAFLFPCFFLFSSLLFSFPPSLFCFPFSFSLFTVTNRNSFCSLRFISTPSVLFSFFLLLPLFLLLLPASPRR</sequence>
<keyword evidence="2" id="KW-1185">Reference proteome</keyword>
<comment type="caution">
    <text evidence="1">The sequence shown here is derived from an EMBL/GenBank/DDBJ whole genome shotgun (WGS) entry which is preliminary data.</text>
</comment>
<proteinExistence type="predicted"/>
<reference evidence="1 2" key="1">
    <citation type="journal article" date="2006" name="Science">
        <title>The genome of black cottonwood, Populus trichocarpa (Torr. &amp; Gray).</title>
        <authorList>
            <person name="Tuskan G.A."/>
            <person name="Difazio S."/>
            <person name="Jansson S."/>
            <person name="Bohlmann J."/>
            <person name="Grigoriev I."/>
            <person name="Hellsten U."/>
            <person name="Putnam N."/>
            <person name="Ralph S."/>
            <person name="Rombauts S."/>
            <person name="Salamov A."/>
            <person name="Schein J."/>
            <person name="Sterck L."/>
            <person name="Aerts A."/>
            <person name="Bhalerao R.R."/>
            <person name="Bhalerao R.P."/>
            <person name="Blaudez D."/>
            <person name="Boerjan W."/>
            <person name="Brun A."/>
            <person name="Brunner A."/>
            <person name="Busov V."/>
            <person name="Campbell M."/>
            <person name="Carlson J."/>
            <person name="Chalot M."/>
            <person name="Chapman J."/>
            <person name="Chen G.L."/>
            <person name="Cooper D."/>
            <person name="Coutinho P.M."/>
            <person name="Couturier J."/>
            <person name="Covert S."/>
            <person name="Cronk Q."/>
            <person name="Cunningham R."/>
            <person name="Davis J."/>
            <person name="Degroeve S."/>
            <person name="Dejardin A."/>
            <person name="Depamphilis C."/>
            <person name="Detter J."/>
            <person name="Dirks B."/>
            <person name="Dubchak I."/>
            <person name="Duplessis S."/>
            <person name="Ehlting J."/>
            <person name="Ellis B."/>
            <person name="Gendler K."/>
            <person name="Goodstein D."/>
            <person name="Gribskov M."/>
            <person name="Grimwood J."/>
            <person name="Groover A."/>
            <person name="Gunter L."/>
            <person name="Hamberger B."/>
            <person name="Heinze B."/>
            <person name="Helariutta Y."/>
            <person name="Henrissat B."/>
            <person name="Holligan D."/>
            <person name="Holt R."/>
            <person name="Huang W."/>
            <person name="Islam-Faridi N."/>
            <person name="Jones S."/>
            <person name="Jones-Rhoades M."/>
            <person name="Jorgensen R."/>
            <person name="Joshi C."/>
            <person name="Kangasjarvi J."/>
            <person name="Karlsson J."/>
            <person name="Kelleher C."/>
            <person name="Kirkpatrick R."/>
            <person name="Kirst M."/>
            <person name="Kohler A."/>
            <person name="Kalluri U."/>
            <person name="Larimer F."/>
            <person name="Leebens-Mack J."/>
            <person name="Leple J.C."/>
            <person name="Locascio P."/>
            <person name="Lou Y."/>
            <person name="Lucas S."/>
            <person name="Martin F."/>
            <person name="Montanini B."/>
            <person name="Napoli C."/>
            <person name="Nelson D.R."/>
            <person name="Nelson C."/>
            <person name="Nieminen K."/>
            <person name="Nilsson O."/>
            <person name="Pereda V."/>
            <person name="Peter G."/>
            <person name="Philippe R."/>
            <person name="Pilate G."/>
            <person name="Poliakov A."/>
            <person name="Razumovskaya J."/>
            <person name="Richardson P."/>
            <person name="Rinaldi C."/>
            <person name="Ritland K."/>
            <person name="Rouze P."/>
            <person name="Ryaboy D."/>
            <person name="Schmutz J."/>
            <person name="Schrader J."/>
            <person name="Segerman B."/>
            <person name="Shin H."/>
            <person name="Siddiqui A."/>
            <person name="Sterky F."/>
            <person name="Terry A."/>
            <person name="Tsai C.J."/>
            <person name="Uberbacher E."/>
            <person name="Unneberg P."/>
            <person name="Vahala J."/>
            <person name="Wall K."/>
            <person name="Wessler S."/>
            <person name="Yang G."/>
            <person name="Yin T."/>
            <person name="Douglas C."/>
            <person name="Marra M."/>
            <person name="Sandberg G."/>
            <person name="Van de Peer Y."/>
            <person name="Rokhsar D."/>
        </authorList>
    </citation>
    <scope>NUCLEOTIDE SEQUENCE [LARGE SCALE GENOMIC DNA]</scope>
    <source>
        <strain evidence="2">cv. Nisqually</strain>
    </source>
</reference>
<name>A0ACC0SRT6_POPTR</name>
<accession>A0ACC0SRT6</accession>
<gene>
    <name evidence="1" type="ORF">POPTR_006G019650v4</name>
</gene>
<evidence type="ECO:0000313" key="1">
    <source>
        <dbReference type="EMBL" id="KAI9391957.1"/>
    </source>
</evidence>
<protein>
    <submittedName>
        <fullName evidence="1">Uncharacterized protein</fullName>
    </submittedName>
</protein>
<organism evidence="1 2">
    <name type="scientific">Populus trichocarpa</name>
    <name type="common">Western balsam poplar</name>
    <name type="synonym">Populus balsamifera subsp. trichocarpa</name>
    <dbReference type="NCBI Taxonomy" id="3694"/>
    <lineage>
        <taxon>Eukaryota</taxon>
        <taxon>Viridiplantae</taxon>
        <taxon>Streptophyta</taxon>
        <taxon>Embryophyta</taxon>
        <taxon>Tracheophyta</taxon>
        <taxon>Spermatophyta</taxon>
        <taxon>Magnoliopsida</taxon>
        <taxon>eudicotyledons</taxon>
        <taxon>Gunneridae</taxon>
        <taxon>Pentapetalae</taxon>
        <taxon>rosids</taxon>
        <taxon>fabids</taxon>
        <taxon>Malpighiales</taxon>
        <taxon>Salicaceae</taxon>
        <taxon>Saliceae</taxon>
        <taxon>Populus</taxon>
    </lineage>
</organism>